<evidence type="ECO:0000313" key="5">
    <source>
        <dbReference type="Proteomes" id="UP000799439"/>
    </source>
</evidence>
<evidence type="ECO:0000256" key="1">
    <source>
        <dbReference type="SAM" id="MobiDB-lite"/>
    </source>
</evidence>
<proteinExistence type="predicted"/>
<dbReference type="EMBL" id="ML996089">
    <property type="protein sequence ID" value="KAF2150741.1"/>
    <property type="molecule type" value="Genomic_DNA"/>
</dbReference>
<feature type="compositionally biased region" description="Polar residues" evidence="1">
    <location>
        <begin position="119"/>
        <end position="129"/>
    </location>
</feature>
<sequence>MNTKSNFVDLACVLLLSSPFPRLQCQHIFEGFIRETSDEVTERVGTDRLHREHWHAVEMTIQYVTYPDPVLSRIPARYRHRRTPARVSRSWLTGPGGNVSDESDIELQPLTPAVAPGDSSGTSRGTLGATSRDHSQGIQSPPVLRLHRSLTDPDVSDDAWERIYDLNAAVEARVRPGWRVRMGVEISPEREEEGWWRVVRRHVGVVVGIMVASAVLGGFAAWLLYALRQ</sequence>
<keyword evidence="5" id="KW-1185">Reference proteome</keyword>
<reference evidence="4" key="1">
    <citation type="journal article" date="2020" name="Stud. Mycol.">
        <title>101 Dothideomycetes genomes: a test case for predicting lifestyles and emergence of pathogens.</title>
        <authorList>
            <person name="Haridas S."/>
            <person name="Albert R."/>
            <person name="Binder M."/>
            <person name="Bloem J."/>
            <person name="Labutti K."/>
            <person name="Salamov A."/>
            <person name="Andreopoulos B."/>
            <person name="Baker S."/>
            <person name="Barry K."/>
            <person name="Bills G."/>
            <person name="Bluhm B."/>
            <person name="Cannon C."/>
            <person name="Castanera R."/>
            <person name="Culley D."/>
            <person name="Daum C."/>
            <person name="Ezra D."/>
            <person name="Gonzalez J."/>
            <person name="Henrissat B."/>
            <person name="Kuo A."/>
            <person name="Liang C."/>
            <person name="Lipzen A."/>
            <person name="Lutzoni F."/>
            <person name="Magnuson J."/>
            <person name="Mondo S."/>
            <person name="Nolan M."/>
            <person name="Ohm R."/>
            <person name="Pangilinan J."/>
            <person name="Park H.-J."/>
            <person name="Ramirez L."/>
            <person name="Alfaro M."/>
            <person name="Sun H."/>
            <person name="Tritt A."/>
            <person name="Yoshinaga Y."/>
            <person name="Zwiers L.-H."/>
            <person name="Turgeon B."/>
            <person name="Goodwin S."/>
            <person name="Spatafora J."/>
            <person name="Crous P."/>
            <person name="Grigoriev I."/>
        </authorList>
    </citation>
    <scope>NUCLEOTIDE SEQUENCE</scope>
    <source>
        <strain evidence="4">CBS 260.36</strain>
    </source>
</reference>
<keyword evidence="2" id="KW-1133">Transmembrane helix</keyword>
<gene>
    <name evidence="4" type="ORF">K461DRAFT_295987</name>
</gene>
<feature type="region of interest" description="Disordered" evidence="1">
    <location>
        <begin position="110"/>
        <end position="143"/>
    </location>
</feature>
<feature type="transmembrane region" description="Helical" evidence="2">
    <location>
        <begin position="203"/>
        <end position="227"/>
    </location>
</feature>
<keyword evidence="2" id="KW-0812">Transmembrane</keyword>
<feature type="chain" id="PRO_5040218970" evidence="3">
    <location>
        <begin position="26"/>
        <end position="229"/>
    </location>
</feature>
<feature type="region of interest" description="Disordered" evidence="1">
    <location>
        <begin position="85"/>
        <end position="104"/>
    </location>
</feature>
<feature type="signal peptide" evidence="3">
    <location>
        <begin position="1"/>
        <end position="25"/>
    </location>
</feature>
<protein>
    <submittedName>
        <fullName evidence="4">Uncharacterized protein</fullName>
    </submittedName>
</protein>
<keyword evidence="2" id="KW-0472">Membrane</keyword>
<keyword evidence="3" id="KW-0732">Signal</keyword>
<dbReference type="Proteomes" id="UP000799439">
    <property type="component" value="Unassembled WGS sequence"/>
</dbReference>
<name>A0A9P4IY35_9PEZI</name>
<evidence type="ECO:0000256" key="3">
    <source>
        <dbReference type="SAM" id="SignalP"/>
    </source>
</evidence>
<organism evidence="4 5">
    <name type="scientific">Myriangium duriaei CBS 260.36</name>
    <dbReference type="NCBI Taxonomy" id="1168546"/>
    <lineage>
        <taxon>Eukaryota</taxon>
        <taxon>Fungi</taxon>
        <taxon>Dikarya</taxon>
        <taxon>Ascomycota</taxon>
        <taxon>Pezizomycotina</taxon>
        <taxon>Dothideomycetes</taxon>
        <taxon>Dothideomycetidae</taxon>
        <taxon>Myriangiales</taxon>
        <taxon>Myriangiaceae</taxon>
        <taxon>Myriangium</taxon>
    </lineage>
</organism>
<accession>A0A9P4IY35</accession>
<evidence type="ECO:0000256" key="2">
    <source>
        <dbReference type="SAM" id="Phobius"/>
    </source>
</evidence>
<evidence type="ECO:0000313" key="4">
    <source>
        <dbReference type="EMBL" id="KAF2150741.1"/>
    </source>
</evidence>
<dbReference type="AlphaFoldDB" id="A0A9P4IY35"/>
<comment type="caution">
    <text evidence="4">The sequence shown here is derived from an EMBL/GenBank/DDBJ whole genome shotgun (WGS) entry which is preliminary data.</text>
</comment>